<sequence>MITKRDHISSISSSPADSWSLFASRSVVNLHNDEDTNEMNVTKIAPRTYTLYNCINSKARGGTGNASINITEYVTPSLHKAICEGRDVPLYHLLMPAKTATAQYRDDHKDVSSLTFKQF</sequence>
<accession>A0A8S2Q266</accession>
<evidence type="ECO:0000313" key="2">
    <source>
        <dbReference type="EMBL" id="CAF4077298.1"/>
    </source>
</evidence>
<dbReference type="EMBL" id="CAJOBA010039430">
    <property type="protein sequence ID" value="CAF4077298.1"/>
    <property type="molecule type" value="Genomic_DNA"/>
</dbReference>
<protein>
    <submittedName>
        <fullName evidence="2">Uncharacterized protein</fullName>
    </submittedName>
</protein>
<gene>
    <name evidence="1" type="ORF">OVA965_LOCUS27232</name>
    <name evidence="2" type="ORF">TMI583_LOCUS27967</name>
</gene>
<evidence type="ECO:0000313" key="3">
    <source>
        <dbReference type="Proteomes" id="UP000682733"/>
    </source>
</evidence>
<proteinExistence type="predicted"/>
<dbReference type="Proteomes" id="UP000682733">
    <property type="component" value="Unassembled WGS sequence"/>
</dbReference>
<dbReference type="Proteomes" id="UP000677228">
    <property type="component" value="Unassembled WGS sequence"/>
</dbReference>
<organism evidence="2 3">
    <name type="scientific">Didymodactylos carnosus</name>
    <dbReference type="NCBI Taxonomy" id="1234261"/>
    <lineage>
        <taxon>Eukaryota</taxon>
        <taxon>Metazoa</taxon>
        <taxon>Spiralia</taxon>
        <taxon>Gnathifera</taxon>
        <taxon>Rotifera</taxon>
        <taxon>Eurotatoria</taxon>
        <taxon>Bdelloidea</taxon>
        <taxon>Philodinida</taxon>
        <taxon>Philodinidae</taxon>
        <taxon>Didymodactylos</taxon>
    </lineage>
</organism>
<reference evidence="2" key="1">
    <citation type="submission" date="2021-02" db="EMBL/GenBank/DDBJ databases">
        <authorList>
            <person name="Nowell W R."/>
        </authorList>
    </citation>
    <scope>NUCLEOTIDE SEQUENCE</scope>
</reference>
<comment type="caution">
    <text evidence="2">The sequence shown here is derived from an EMBL/GenBank/DDBJ whole genome shotgun (WGS) entry which is preliminary data.</text>
</comment>
<dbReference type="AlphaFoldDB" id="A0A8S2Q266"/>
<name>A0A8S2Q266_9BILA</name>
<evidence type="ECO:0000313" key="1">
    <source>
        <dbReference type="EMBL" id="CAF1272061.1"/>
    </source>
</evidence>
<dbReference type="EMBL" id="CAJNOK010017874">
    <property type="protein sequence ID" value="CAF1272061.1"/>
    <property type="molecule type" value="Genomic_DNA"/>
</dbReference>